<sequence length="296" mass="32632">MSFNNAQLHPAAVFSNKGFSSPAAYSRFCLEAVRLFYVNLVPCPGCDPAFFTTTVFNYDITVTPALLANLLNLSHTGLRAGTDSEFASRGFLFDAALARYTRDIGDFYHSPLAAGRIPDDLKVLHFFITRTFLPRDLSSTDILHSADLWILSNAKEGRLISYASLMFSHLIKFGLEYYSGPLSFGPQITKFLYKVGIDLRDKVMLCNVLDDLKPQHVLAKLNAEVGPRKPIIGSGGVITGPVSYASRKLVNALVDAAVTVIKQEATRAVNDSISSDSESKEEDRISEYESPPEYPF</sequence>
<name>A0AAV2D7C3_9ROSI</name>
<gene>
    <name evidence="2" type="ORF">LTRI10_LOCUS11283</name>
</gene>
<proteinExistence type="predicted"/>
<evidence type="ECO:0000256" key="1">
    <source>
        <dbReference type="SAM" id="MobiDB-lite"/>
    </source>
</evidence>
<accession>A0AAV2D7C3</accession>
<dbReference type="EMBL" id="OZ034815">
    <property type="protein sequence ID" value="CAL1367807.1"/>
    <property type="molecule type" value="Genomic_DNA"/>
</dbReference>
<evidence type="ECO:0000313" key="2">
    <source>
        <dbReference type="EMBL" id="CAL1367807.1"/>
    </source>
</evidence>
<evidence type="ECO:0000313" key="3">
    <source>
        <dbReference type="Proteomes" id="UP001497516"/>
    </source>
</evidence>
<reference evidence="2 3" key="1">
    <citation type="submission" date="2024-04" db="EMBL/GenBank/DDBJ databases">
        <authorList>
            <person name="Fracassetti M."/>
        </authorList>
    </citation>
    <scope>NUCLEOTIDE SEQUENCE [LARGE SCALE GENOMIC DNA]</scope>
</reference>
<feature type="region of interest" description="Disordered" evidence="1">
    <location>
        <begin position="269"/>
        <end position="296"/>
    </location>
</feature>
<protein>
    <submittedName>
        <fullName evidence="2">Uncharacterized protein</fullName>
    </submittedName>
</protein>
<organism evidence="2 3">
    <name type="scientific">Linum trigynum</name>
    <dbReference type="NCBI Taxonomy" id="586398"/>
    <lineage>
        <taxon>Eukaryota</taxon>
        <taxon>Viridiplantae</taxon>
        <taxon>Streptophyta</taxon>
        <taxon>Embryophyta</taxon>
        <taxon>Tracheophyta</taxon>
        <taxon>Spermatophyta</taxon>
        <taxon>Magnoliopsida</taxon>
        <taxon>eudicotyledons</taxon>
        <taxon>Gunneridae</taxon>
        <taxon>Pentapetalae</taxon>
        <taxon>rosids</taxon>
        <taxon>fabids</taxon>
        <taxon>Malpighiales</taxon>
        <taxon>Linaceae</taxon>
        <taxon>Linum</taxon>
    </lineage>
</organism>
<dbReference type="AlphaFoldDB" id="A0AAV2D7C3"/>
<feature type="compositionally biased region" description="Basic and acidic residues" evidence="1">
    <location>
        <begin position="277"/>
        <end position="287"/>
    </location>
</feature>
<dbReference type="Proteomes" id="UP001497516">
    <property type="component" value="Chromosome 2"/>
</dbReference>
<keyword evidence="3" id="KW-1185">Reference proteome</keyword>